<dbReference type="AlphaFoldDB" id="A0A147JVV5"/>
<feature type="transmembrane region" description="Helical" evidence="1">
    <location>
        <begin position="199"/>
        <end position="217"/>
    </location>
</feature>
<feature type="transmembrane region" description="Helical" evidence="1">
    <location>
        <begin position="98"/>
        <end position="119"/>
    </location>
</feature>
<keyword evidence="1" id="KW-0472">Membrane</keyword>
<evidence type="ECO:0000313" key="2">
    <source>
        <dbReference type="EMBL" id="KUO40581.1"/>
    </source>
</evidence>
<dbReference type="STRING" id="1776334.APZ16_05200"/>
<feature type="transmembrane region" description="Helical" evidence="1">
    <location>
        <begin position="139"/>
        <end position="161"/>
    </location>
</feature>
<feature type="transmembrane region" description="Helical" evidence="1">
    <location>
        <begin position="284"/>
        <end position="301"/>
    </location>
</feature>
<protein>
    <recommendedName>
        <fullName evidence="4">Stage II sporulation protein M</fullName>
    </recommendedName>
</protein>
<feature type="transmembrane region" description="Helical" evidence="1">
    <location>
        <begin position="37"/>
        <end position="58"/>
    </location>
</feature>
<organism evidence="2 3">
    <name type="scientific">Hadarchaeum yellowstonense</name>
    <dbReference type="NCBI Taxonomy" id="1776334"/>
    <lineage>
        <taxon>Archaea</taxon>
        <taxon>Methanobacteriati</taxon>
        <taxon>Candidatus Hadarchaeota</taxon>
        <taxon>Candidatus Hadarchaeia</taxon>
        <taxon>Candidatus Hadarchaeales</taxon>
        <taxon>Candidatus Hadarchaeaceae</taxon>
        <taxon>Candidatus Hadarchaeum</taxon>
    </lineage>
</organism>
<keyword evidence="1" id="KW-0812">Transmembrane</keyword>
<accession>A0A147JVV5</accession>
<keyword evidence="1" id="KW-1133">Transmembrane helix</keyword>
<dbReference type="Proteomes" id="UP000074294">
    <property type="component" value="Unassembled WGS sequence"/>
</dbReference>
<dbReference type="EMBL" id="LQMQ01000039">
    <property type="protein sequence ID" value="KUO40581.1"/>
    <property type="molecule type" value="Genomic_DNA"/>
</dbReference>
<name>A0A147JVV5_HADYE</name>
<comment type="caution">
    <text evidence="2">The sequence shown here is derived from an EMBL/GenBank/DDBJ whole genome shotgun (WGS) entry which is preliminary data.</text>
</comment>
<dbReference type="PANTHER" id="PTHR35337:SF1">
    <property type="entry name" value="SLR1478 PROTEIN"/>
    <property type="match status" value="1"/>
</dbReference>
<evidence type="ECO:0000256" key="1">
    <source>
        <dbReference type="SAM" id="Phobius"/>
    </source>
</evidence>
<gene>
    <name evidence="2" type="ORF">APZ16_05200</name>
</gene>
<evidence type="ECO:0008006" key="4">
    <source>
        <dbReference type="Google" id="ProtNLM"/>
    </source>
</evidence>
<proteinExistence type="predicted"/>
<evidence type="ECO:0000313" key="3">
    <source>
        <dbReference type="Proteomes" id="UP000074294"/>
    </source>
</evidence>
<dbReference type="InterPro" id="IPR002798">
    <property type="entry name" value="SpoIIM-like"/>
</dbReference>
<dbReference type="Pfam" id="PF01944">
    <property type="entry name" value="SpoIIM"/>
    <property type="match status" value="1"/>
</dbReference>
<sequence>MTFAGDGLLARFNQVFSETMGSLKRALTGALGRNAPAISFIILAFLIVTVLSTAYFLLAFNREQFLNLPQVKEYDNLLENVTGMDEWSRTKFYWSNNLRIAGLYAISFPFYTGAASLLMTSHQIGLAAVYNYHLYGPLVLLNFISIIFVHGILELTGALILGGASLRLAWKLWGYLGHALTAGWGKVTRKRKAAIRQHLTDYLILIALGSLLIALAAPVESYLTPSASVLFLISPTLAILFLASVLLFYAAIIRVGFRPMLRRASSVLEDLGELASGRWKPSHLSLLMFLLFSLLTWLGLLV</sequence>
<dbReference type="PANTHER" id="PTHR35337">
    <property type="entry name" value="SLR1478 PROTEIN"/>
    <property type="match status" value="1"/>
</dbReference>
<reference evidence="2 3" key="1">
    <citation type="journal article" date="2016" name="Nat. Microbiol.">
        <title>Genomic inference of the metabolism of cosmopolitan subsurface Archaea, Hadesarchaea.</title>
        <authorList>
            <person name="Baker B.J."/>
            <person name="Saw J.H."/>
            <person name="Lind A.E."/>
            <person name="Lazar C.S."/>
            <person name="Hinrichs K.-U."/>
            <person name="Teske A.P."/>
            <person name="Ettema T.J."/>
        </authorList>
    </citation>
    <scope>NUCLEOTIDE SEQUENCE [LARGE SCALE GENOMIC DNA]</scope>
</reference>
<feature type="transmembrane region" description="Helical" evidence="1">
    <location>
        <begin position="229"/>
        <end position="253"/>
    </location>
</feature>